<gene>
    <name evidence="3" type="ORF">D2N39_17585</name>
</gene>
<dbReference type="InterPro" id="IPR000182">
    <property type="entry name" value="GNAT_dom"/>
</dbReference>
<dbReference type="InterPro" id="IPR016181">
    <property type="entry name" value="Acyl_CoA_acyltransferase"/>
</dbReference>
<dbReference type="SUPFAM" id="SSF55729">
    <property type="entry name" value="Acyl-CoA N-acyltransferases (Nat)"/>
    <property type="match status" value="1"/>
</dbReference>
<dbReference type="Proteomes" id="UP000266649">
    <property type="component" value="Unassembled WGS sequence"/>
</dbReference>
<dbReference type="PANTHER" id="PTHR13947">
    <property type="entry name" value="GNAT FAMILY N-ACETYLTRANSFERASE"/>
    <property type="match status" value="1"/>
</dbReference>
<dbReference type="CDD" id="cd04301">
    <property type="entry name" value="NAT_SF"/>
    <property type="match status" value="1"/>
</dbReference>
<dbReference type="InterPro" id="IPR050769">
    <property type="entry name" value="NAT_camello-type"/>
</dbReference>
<reference evidence="3 4" key="1">
    <citation type="submission" date="2018-09" db="EMBL/GenBank/DDBJ databases">
        <title>Gemmobacter lutimaris sp. nov., a marine bacterium isolated from tidal flat.</title>
        <authorList>
            <person name="Lee D.W."/>
            <person name="Yoo Y."/>
            <person name="Kim J.-J."/>
            <person name="Kim B.S."/>
        </authorList>
    </citation>
    <scope>NUCLEOTIDE SEQUENCE [LARGE SCALE GENOMIC DNA]</scope>
    <source>
        <strain evidence="3 4">YJ-T1-11</strain>
    </source>
</reference>
<protein>
    <submittedName>
        <fullName evidence="3">GNAT family N-acetyltransferase</fullName>
    </submittedName>
</protein>
<name>A0A398BTN4_9RHOB</name>
<dbReference type="PROSITE" id="PS51186">
    <property type="entry name" value="GNAT"/>
    <property type="match status" value="1"/>
</dbReference>
<dbReference type="GO" id="GO:0008080">
    <property type="term" value="F:N-acetyltransferase activity"/>
    <property type="evidence" value="ECO:0007669"/>
    <property type="project" value="InterPro"/>
</dbReference>
<dbReference type="Gene3D" id="3.40.630.30">
    <property type="match status" value="1"/>
</dbReference>
<sequence>MTPEDMAALHARCFTTPAPWSARDFAGLATDPLCFLLTEPQGFLLGRAVAGEAELLTLAVLPEARRQGIGARLVAGFLNAARKRQAEMAFLEVSAENTPAIALYQQQGFAQSGCRRGYYAASGGRRIDGLIMSRTVGPAPECSK</sequence>
<feature type="domain" description="N-acetyltransferase" evidence="2">
    <location>
        <begin position="1"/>
        <end position="137"/>
    </location>
</feature>
<dbReference type="AlphaFoldDB" id="A0A398BTN4"/>
<dbReference type="RefSeq" id="WP_119136074.1">
    <property type="nucleotide sequence ID" value="NZ_QXXQ01000012.1"/>
</dbReference>
<evidence type="ECO:0000313" key="4">
    <source>
        <dbReference type="Proteomes" id="UP000266649"/>
    </source>
</evidence>
<proteinExistence type="predicted"/>
<organism evidence="3 4">
    <name type="scientific">Gemmobacter lutimaris</name>
    <dbReference type="NCBI Taxonomy" id="2306023"/>
    <lineage>
        <taxon>Bacteria</taxon>
        <taxon>Pseudomonadati</taxon>
        <taxon>Pseudomonadota</taxon>
        <taxon>Alphaproteobacteria</taxon>
        <taxon>Rhodobacterales</taxon>
        <taxon>Paracoccaceae</taxon>
        <taxon>Gemmobacter</taxon>
    </lineage>
</organism>
<keyword evidence="1 3" id="KW-0808">Transferase</keyword>
<evidence type="ECO:0000313" key="3">
    <source>
        <dbReference type="EMBL" id="RID90576.1"/>
    </source>
</evidence>
<dbReference type="Pfam" id="PF00583">
    <property type="entry name" value="Acetyltransf_1"/>
    <property type="match status" value="1"/>
</dbReference>
<evidence type="ECO:0000256" key="1">
    <source>
        <dbReference type="ARBA" id="ARBA00022679"/>
    </source>
</evidence>
<accession>A0A398BTN4</accession>
<dbReference type="PANTHER" id="PTHR13947:SF37">
    <property type="entry name" value="LD18367P"/>
    <property type="match status" value="1"/>
</dbReference>
<comment type="caution">
    <text evidence="3">The sequence shown here is derived from an EMBL/GenBank/DDBJ whole genome shotgun (WGS) entry which is preliminary data.</text>
</comment>
<keyword evidence="4" id="KW-1185">Reference proteome</keyword>
<dbReference type="OrthoDB" id="9804026at2"/>
<evidence type="ECO:0000259" key="2">
    <source>
        <dbReference type="PROSITE" id="PS51186"/>
    </source>
</evidence>
<dbReference type="EMBL" id="QXXQ01000012">
    <property type="protein sequence ID" value="RID90576.1"/>
    <property type="molecule type" value="Genomic_DNA"/>
</dbReference>